<sequence>MPKPPVSPVFMKHLYTTILCLLLLAPFGTTVLAQLKQPARLELEMREEDEEFYVVPAGHDGVFVHQQDRKETNYTKTVHTLYMYDTTLNERWKSRLEIGARVTYRGYEYANGNVFLLFTETRNRTEDYHLFVIDAETSFIRGYKIQNEMPLELTEFTVLEGLVLVGGYVNYRPAVFAYDLSKEVLRVLPGLYLNNSELLELKVSPEQKTFTVLYTDQTPDKQKTIGSKTYNELGELVFEYRLKPERDKYLLYGRTTSFDDEAVHIAGTYSNSNSKYSRGVFVASIATDGSQRINYYDYGELQNFFSYMKDKRQKRVQERIKRRMAQGKKAKFNYRLLVHDVIENNGNHILLAEAFYPKYANRPASPYFDSSRPSAYQGQYLEGYKYTHAIMVGFDTKGKLLWDNSFEISEVTTYQLDKLVHVQPEQDYTVLLYSFEGAVKSKIIRNDRVLEDKNEEKIALQNSTDQVPNPEYGTTKLESWYGPYFFAYGTQRIRTSGSPALRQGRKVFYINKIVYQADEALLENARSDAR</sequence>
<dbReference type="AlphaFoldDB" id="M7N2N4"/>
<proteinExistence type="predicted"/>
<reference evidence="1 2" key="1">
    <citation type="journal article" date="2013" name="Genome Announc.">
        <title>Draft Genome Sequence of Cesiribacter andamanensis Strain AMV16T, Isolated from a Soil Sample from a Mud Volcano in the Andaman Islands, India.</title>
        <authorList>
            <person name="Shivaji S."/>
            <person name="Ara S."/>
            <person name="Begum Z."/>
            <person name="Srinivas T.N."/>
            <person name="Singh A."/>
            <person name="Kumar Pinnaka A."/>
        </authorList>
    </citation>
    <scope>NUCLEOTIDE SEQUENCE [LARGE SCALE GENOMIC DNA]</scope>
    <source>
        <strain evidence="1 2">AMV16</strain>
    </source>
</reference>
<evidence type="ECO:0000313" key="2">
    <source>
        <dbReference type="Proteomes" id="UP000011910"/>
    </source>
</evidence>
<gene>
    <name evidence="1" type="ORF">ADICEAN_03390</name>
</gene>
<comment type="caution">
    <text evidence="1">The sequence shown here is derived from an EMBL/GenBank/DDBJ whole genome shotgun (WGS) entry which is preliminary data.</text>
</comment>
<protein>
    <submittedName>
        <fullName evidence="1">Uncharacterized protein</fullName>
    </submittedName>
</protein>
<dbReference type="STRING" id="1279009.ADICEAN_03390"/>
<dbReference type="eggNOG" id="ENOG502ZA8D">
    <property type="taxonomic scope" value="Bacteria"/>
</dbReference>
<dbReference type="Proteomes" id="UP000011910">
    <property type="component" value="Unassembled WGS sequence"/>
</dbReference>
<name>M7N2N4_9BACT</name>
<organism evidence="1 2">
    <name type="scientific">Cesiribacter andamanensis AMV16</name>
    <dbReference type="NCBI Taxonomy" id="1279009"/>
    <lineage>
        <taxon>Bacteria</taxon>
        <taxon>Pseudomonadati</taxon>
        <taxon>Bacteroidota</taxon>
        <taxon>Cytophagia</taxon>
        <taxon>Cytophagales</taxon>
        <taxon>Cesiribacteraceae</taxon>
        <taxon>Cesiribacter</taxon>
    </lineage>
</organism>
<keyword evidence="2" id="KW-1185">Reference proteome</keyword>
<accession>M7N2N4</accession>
<evidence type="ECO:0000313" key="1">
    <source>
        <dbReference type="EMBL" id="EMR01481.1"/>
    </source>
</evidence>
<dbReference type="EMBL" id="AODQ01000112">
    <property type="protein sequence ID" value="EMR01481.1"/>
    <property type="molecule type" value="Genomic_DNA"/>
</dbReference>